<proteinExistence type="inferred from homology"/>
<dbReference type="EMBL" id="VTPS01000012">
    <property type="protein sequence ID" value="TZE81627.1"/>
    <property type="molecule type" value="Genomic_DNA"/>
</dbReference>
<evidence type="ECO:0000256" key="8">
    <source>
        <dbReference type="ARBA" id="ARBA00033183"/>
    </source>
</evidence>
<evidence type="ECO:0000313" key="11">
    <source>
        <dbReference type="Proteomes" id="UP000322976"/>
    </source>
</evidence>
<comment type="similarity">
    <text evidence="1">Belongs to the CRISPR-associated Csm3 family.</text>
</comment>
<dbReference type="AlphaFoldDB" id="A0A5D8QB48"/>
<evidence type="ECO:0000313" key="10">
    <source>
        <dbReference type="EMBL" id="TZE81627.1"/>
    </source>
</evidence>
<dbReference type="NCBIfam" id="TIGR02582">
    <property type="entry name" value="cas7_TM1809"/>
    <property type="match status" value="1"/>
</dbReference>
<name>A0A5D8QB48_9THEO</name>
<keyword evidence="3" id="KW-0540">Nuclease</keyword>
<evidence type="ECO:0000256" key="2">
    <source>
        <dbReference type="ARBA" id="ARBA00022150"/>
    </source>
</evidence>
<evidence type="ECO:0000256" key="3">
    <source>
        <dbReference type="ARBA" id="ARBA00022722"/>
    </source>
</evidence>
<dbReference type="Proteomes" id="UP000322976">
    <property type="component" value="Unassembled WGS sequence"/>
</dbReference>
<protein>
    <recommendedName>
        <fullName evidence="2">CRISPR system Cms endoribonuclease Csm3</fullName>
    </recommendedName>
    <alternativeName>
        <fullName evidence="8">CRISPR type III A-associated RAMP protein Csm3</fullName>
    </alternativeName>
</protein>
<comment type="caution">
    <text evidence="10">The sequence shown here is derived from an EMBL/GenBank/DDBJ whole genome shotgun (WGS) entry which is preliminary data.</text>
</comment>
<dbReference type="InterPro" id="IPR013412">
    <property type="entry name" value="CRISPR-assoc_RAMP_Csm3"/>
</dbReference>
<dbReference type="GO" id="GO:0016787">
    <property type="term" value="F:hydrolase activity"/>
    <property type="evidence" value="ECO:0007669"/>
    <property type="project" value="UniProtKB-KW"/>
</dbReference>
<keyword evidence="7" id="KW-0051">Antiviral defense</keyword>
<evidence type="ECO:0000256" key="5">
    <source>
        <dbReference type="ARBA" id="ARBA00022801"/>
    </source>
</evidence>
<evidence type="ECO:0000259" key="9">
    <source>
        <dbReference type="Pfam" id="PF03787"/>
    </source>
</evidence>
<feature type="domain" description="CRISPR type III-associated protein" evidence="9">
    <location>
        <begin position="16"/>
        <end position="220"/>
    </location>
</feature>
<dbReference type="PANTHER" id="PTHR35579:SF3">
    <property type="entry name" value="CRISPR SYSTEM CMS ENDORIBONUCLEASE CSM3"/>
    <property type="match status" value="1"/>
</dbReference>
<dbReference type="PANTHER" id="PTHR35579">
    <property type="entry name" value="CRISPR SYSTEM CMS ENDORIBONUCLEASE CSM3"/>
    <property type="match status" value="1"/>
</dbReference>
<evidence type="ECO:0000256" key="1">
    <source>
        <dbReference type="ARBA" id="ARBA00006342"/>
    </source>
</evidence>
<sequence>MRTGKFYGNIILSGEIDLITGMHIGGSENISEVGGVDNPVLRDPISNEPYIPGSSIKGKMRSLLEQSEAAKKNGDEYFNRNSATDKRPVRRHECMEPECIVCRIFGATDKENSRPSRISVSDAFLINKDEIELDSMERYLTEIKYENTLDRITSAATPRQMERVPRGAKFGFTITYTVDQDMKEDGEEVKEDIKTIIGLLKLLQDEGLGGSVSRGYGRLRIKGLKTEVRLSNYYFGNTPVKEVEIPDMDTADVDEIIRYFE</sequence>
<dbReference type="GO" id="GO:0003723">
    <property type="term" value="F:RNA binding"/>
    <property type="evidence" value="ECO:0007669"/>
    <property type="project" value="UniProtKB-KW"/>
</dbReference>
<evidence type="ECO:0000256" key="6">
    <source>
        <dbReference type="ARBA" id="ARBA00022884"/>
    </source>
</evidence>
<keyword evidence="5" id="KW-0378">Hydrolase</keyword>
<accession>A0A5D8QB48</accession>
<dbReference type="GO" id="GO:0004519">
    <property type="term" value="F:endonuclease activity"/>
    <property type="evidence" value="ECO:0007669"/>
    <property type="project" value="UniProtKB-KW"/>
</dbReference>
<dbReference type="GO" id="GO:0051607">
    <property type="term" value="P:defense response to virus"/>
    <property type="evidence" value="ECO:0007669"/>
    <property type="project" value="UniProtKB-KW"/>
</dbReference>
<evidence type="ECO:0000256" key="7">
    <source>
        <dbReference type="ARBA" id="ARBA00023118"/>
    </source>
</evidence>
<dbReference type="Pfam" id="PF03787">
    <property type="entry name" value="RAMPs"/>
    <property type="match status" value="1"/>
</dbReference>
<reference evidence="10 11" key="1">
    <citation type="submission" date="2019-08" db="EMBL/GenBank/DDBJ databases">
        <title>Calorimonas adulescens gen. nov., sp. nov., an anaerobic thermophilic bacterium from Sakhalin hot spring.</title>
        <authorList>
            <person name="Khomyakova M.A."/>
            <person name="Merkel A.Y."/>
            <person name="Novikov A."/>
            <person name="Bonch-Osmolovskaya E.A."/>
            <person name="Slobodkin A.I."/>
        </authorList>
    </citation>
    <scope>NUCLEOTIDE SEQUENCE [LARGE SCALE GENOMIC DNA]</scope>
    <source>
        <strain evidence="10 11">A05MB</strain>
    </source>
</reference>
<keyword evidence="6" id="KW-0694">RNA-binding</keyword>
<organism evidence="10 11">
    <name type="scientific">Calorimonas adulescens</name>
    <dbReference type="NCBI Taxonomy" id="2606906"/>
    <lineage>
        <taxon>Bacteria</taxon>
        <taxon>Bacillati</taxon>
        <taxon>Bacillota</taxon>
        <taxon>Clostridia</taxon>
        <taxon>Thermoanaerobacterales</taxon>
        <taxon>Thermoanaerobacteraceae</taxon>
        <taxon>Calorimonas</taxon>
    </lineage>
</organism>
<keyword evidence="4" id="KW-0255">Endonuclease</keyword>
<evidence type="ECO:0000256" key="4">
    <source>
        <dbReference type="ARBA" id="ARBA00022759"/>
    </source>
</evidence>
<gene>
    <name evidence="10" type="primary">csm3</name>
    <name evidence="10" type="ORF">FWJ32_08785</name>
</gene>
<keyword evidence="11" id="KW-1185">Reference proteome</keyword>
<dbReference type="InterPro" id="IPR052216">
    <property type="entry name" value="CRISPR_Csm3_endoribonuclease"/>
</dbReference>
<dbReference type="InterPro" id="IPR005537">
    <property type="entry name" value="RAMP_III_fam"/>
</dbReference>